<protein>
    <submittedName>
        <fullName evidence="2">Uncharacterized protein</fullName>
    </submittedName>
</protein>
<sequence>MAALLFVYARTSIRAAKLNAQRHREADGGQVSWMNESRRRHGMVERIDKGGVVGELVGGVGAQLRGDGKRKGMEAEGTAEGERAAGGLSENEKVLKAARARKGAKVEEG</sequence>
<evidence type="ECO:0000313" key="2">
    <source>
        <dbReference type="EMBL" id="KAK5256069.1"/>
    </source>
</evidence>
<dbReference type="Proteomes" id="UP001357485">
    <property type="component" value="Unassembled WGS sequence"/>
</dbReference>
<evidence type="ECO:0000256" key="1">
    <source>
        <dbReference type="SAM" id="MobiDB-lite"/>
    </source>
</evidence>
<organism evidence="2 3">
    <name type="scientific">Cryomyces antarcticus</name>
    <dbReference type="NCBI Taxonomy" id="329879"/>
    <lineage>
        <taxon>Eukaryota</taxon>
        <taxon>Fungi</taxon>
        <taxon>Dikarya</taxon>
        <taxon>Ascomycota</taxon>
        <taxon>Pezizomycotina</taxon>
        <taxon>Dothideomycetes</taxon>
        <taxon>Dothideomycetes incertae sedis</taxon>
        <taxon>Cryomyces</taxon>
    </lineage>
</organism>
<gene>
    <name evidence="2" type="ORF">LTR16_004075</name>
</gene>
<evidence type="ECO:0000313" key="3">
    <source>
        <dbReference type="Proteomes" id="UP001357485"/>
    </source>
</evidence>
<proteinExistence type="predicted"/>
<accession>A0ABR0LXF1</accession>
<feature type="region of interest" description="Disordered" evidence="1">
    <location>
        <begin position="64"/>
        <end position="88"/>
    </location>
</feature>
<reference evidence="2 3" key="1">
    <citation type="submission" date="2023-08" db="EMBL/GenBank/DDBJ databases">
        <title>Black Yeasts Isolated from many extreme environments.</title>
        <authorList>
            <person name="Coleine C."/>
            <person name="Stajich J.E."/>
            <person name="Selbmann L."/>
        </authorList>
    </citation>
    <scope>NUCLEOTIDE SEQUENCE [LARGE SCALE GENOMIC DNA]</scope>
    <source>
        <strain evidence="2 3">CCFEE 536</strain>
    </source>
</reference>
<keyword evidence="3" id="KW-1185">Reference proteome</keyword>
<dbReference type="EMBL" id="JAVRRA010008705">
    <property type="protein sequence ID" value="KAK5256069.1"/>
    <property type="molecule type" value="Genomic_DNA"/>
</dbReference>
<comment type="caution">
    <text evidence="2">The sequence shown here is derived from an EMBL/GenBank/DDBJ whole genome shotgun (WGS) entry which is preliminary data.</text>
</comment>
<name>A0ABR0LXF1_9PEZI</name>